<keyword evidence="3 6" id="KW-0238">DNA-binding</keyword>
<dbReference type="GO" id="GO:0003700">
    <property type="term" value="F:DNA-binding transcription factor activity"/>
    <property type="evidence" value="ECO:0007669"/>
    <property type="project" value="InterPro"/>
</dbReference>
<dbReference type="SUPFAM" id="SSF46785">
    <property type="entry name" value="Winged helix' DNA-binding domain"/>
    <property type="match status" value="1"/>
</dbReference>
<organism evidence="6 7">
    <name type="scientific">Xylophilus ampelinus</name>
    <dbReference type="NCBI Taxonomy" id="54067"/>
    <lineage>
        <taxon>Bacteria</taxon>
        <taxon>Pseudomonadati</taxon>
        <taxon>Pseudomonadota</taxon>
        <taxon>Betaproteobacteria</taxon>
        <taxon>Burkholderiales</taxon>
        <taxon>Xylophilus</taxon>
    </lineage>
</organism>
<dbReference type="RefSeq" id="WP_110465956.1">
    <property type="nucleotide sequence ID" value="NZ_JAMOFZ010000014.1"/>
</dbReference>
<keyword evidence="2" id="KW-0805">Transcription regulation</keyword>
<dbReference type="AlphaFoldDB" id="A0A318SH16"/>
<evidence type="ECO:0000256" key="2">
    <source>
        <dbReference type="ARBA" id="ARBA00023015"/>
    </source>
</evidence>
<protein>
    <submittedName>
        <fullName evidence="6">DNA-binding transcriptional LysR family regulator</fullName>
    </submittedName>
</protein>
<evidence type="ECO:0000256" key="4">
    <source>
        <dbReference type="ARBA" id="ARBA00023163"/>
    </source>
</evidence>
<dbReference type="CDD" id="cd08422">
    <property type="entry name" value="PBP2_CrgA_like"/>
    <property type="match status" value="1"/>
</dbReference>
<dbReference type="Pfam" id="PF00126">
    <property type="entry name" value="HTH_1"/>
    <property type="match status" value="1"/>
</dbReference>
<evidence type="ECO:0000313" key="6">
    <source>
        <dbReference type="EMBL" id="PYE76300.1"/>
    </source>
</evidence>
<dbReference type="PROSITE" id="PS50931">
    <property type="entry name" value="HTH_LYSR"/>
    <property type="match status" value="1"/>
</dbReference>
<dbReference type="EMBL" id="QJTC01000014">
    <property type="protein sequence ID" value="PYE76300.1"/>
    <property type="molecule type" value="Genomic_DNA"/>
</dbReference>
<evidence type="ECO:0000256" key="3">
    <source>
        <dbReference type="ARBA" id="ARBA00023125"/>
    </source>
</evidence>
<dbReference type="Gene3D" id="1.10.10.10">
    <property type="entry name" value="Winged helix-like DNA-binding domain superfamily/Winged helix DNA-binding domain"/>
    <property type="match status" value="1"/>
</dbReference>
<dbReference type="InterPro" id="IPR000847">
    <property type="entry name" value="LysR_HTH_N"/>
</dbReference>
<dbReference type="SUPFAM" id="SSF53850">
    <property type="entry name" value="Periplasmic binding protein-like II"/>
    <property type="match status" value="1"/>
</dbReference>
<reference evidence="6 7" key="1">
    <citation type="submission" date="2018-06" db="EMBL/GenBank/DDBJ databases">
        <title>Genomic Encyclopedia of Type Strains, Phase III (KMG-III): the genomes of soil and plant-associated and newly described type strains.</title>
        <authorList>
            <person name="Whitman W."/>
        </authorList>
    </citation>
    <scope>NUCLEOTIDE SEQUENCE [LARGE SCALE GENOMIC DNA]</scope>
    <source>
        <strain evidence="6 7">CECT 7646</strain>
    </source>
</reference>
<evidence type="ECO:0000259" key="5">
    <source>
        <dbReference type="PROSITE" id="PS50931"/>
    </source>
</evidence>
<proteinExistence type="inferred from homology"/>
<dbReference type="OrthoDB" id="8705920at2"/>
<dbReference type="InterPro" id="IPR005119">
    <property type="entry name" value="LysR_subst-bd"/>
</dbReference>
<comment type="caution">
    <text evidence="6">The sequence shown here is derived from an EMBL/GenBank/DDBJ whole genome shotgun (WGS) entry which is preliminary data.</text>
</comment>
<dbReference type="InterPro" id="IPR036388">
    <property type="entry name" value="WH-like_DNA-bd_sf"/>
</dbReference>
<comment type="similarity">
    <text evidence="1">Belongs to the LysR transcriptional regulatory family.</text>
</comment>
<dbReference type="PANTHER" id="PTHR30537:SF5">
    <property type="entry name" value="HTH-TYPE TRANSCRIPTIONAL ACTIVATOR TTDR-RELATED"/>
    <property type="match status" value="1"/>
</dbReference>
<dbReference type="Gene3D" id="3.40.190.290">
    <property type="match status" value="1"/>
</dbReference>
<dbReference type="InterPro" id="IPR036390">
    <property type="entry name" value="WH_DNA-bd_sf"/>
</dbReference>
<dbReference type="Proteomes" id="UP000247540">
    <property type="component" value="Unassembled WGS sequence"/>
</dbReference>
<evidence type="ECO:0000256" key="1">
    <source>
        <dbReference type="ARBA" id="ARBA00009437"/>
    </source>
</evidence>
<dbReference type="InterPro" id="IPR058163">
    <property type="entry name" value="LysR-type_TF_proteobact-type"/>
</dbReference>
<gene>
    <name evidence="6" type="ORF">DFQ15_11485</name>
</gene>
<evidence type="ECO:0000313" key="7">
    <source>
        <dbReference type="Proteomes" id="UP000247540"/>
    </source>
</evidence>
<dbReference type="PANTHER" id="PTHR30537">
    <property type="entry name" value="HTH-TYPE TRANSCRIPTIONAL REGULATOR"/>
    <property type="match status" value="1"/>
</dbReference>
<dbReference type="GO" id="GO:0006351">
    <property type="term" value="P:DNA-templated transcription"/>
    <property type="evidence" value="ECO:0007669"/>
    <property type="project" value="TreeGrafter"/>
</dbReference>
<dbReference type="Pfam" id="PF03466">
    <property type="entry name" value="LysR_substrate"/>
    <property type="match status" value="1"/>
</dbReference>
<sequence>MDSLDLIRAFREVALRGSFSKAAVPLALSKASVSKYVAELESRLKVRLLNRSTRTVSLTDAGALLLERSAPLIEMMTITQNELSERAEQPGGRLRLSAPHGLGATSLPHVLSSFMQRYPAVTLSLHLSNRMVDLVELGIDVALRVGTIDDSNLIVRRLRQVEFCVCATPAYWDRHGRPEHPDDLARHDALNYSLQSAQPYWRFQVNGQPHTVALRSRLEATDAAPLISVALRGLGVVCLPRLILQPQLEAGTLEQVLEQHSQQDVWLYAAYSQRRHNSAAMRALLTHLEETWGSASA</sequence>
<name>A0A318SH16_9BURK</name>
<keyword evidence="7" id="KW-1185">Reference proteome</keyword>
<keyword evidence="4" id="KW-0804">Transcription</keyword>
<feature type="domain" description="HTH lysR-type" evidence="5">
    <location>
        <begin position="1"/>
        <end position="59"/>
    </location>
</feature>
<accession>A0A318SH16</accession>
<dbReference type="GO" id="GO:0043565">
    <property type="term" value="F:sequence-specific DNA binding"/>
    <property type="evidence" value="ECO:0007669"/>
    <property type="project" value="TreeGrafter"/>
</dbReference>
<dbReference type="FunFam" id="1.10.10.10:FF:000001">
    <property type="entry name" value="LysR family transcriptional regulator"/>
    <property type="match status" value="1"/>
</dbReference>